<evidence type="ECO:0008006" key="3">
    <source>
        <dbReference type="Google" id="ProtNLM"/>
    </source>
</evidence>
<organism evidence="1 2">
    <name type="scientific">Streptomyces nojiriensis</name>
    <dbReference type="NCBI Taxonomy" id="66374"/>
    <lineage>
        <taxon>Bacteria</taxon>
        <taxon>Bacillati</taxon>
        <taxon>Actinomycetota</taxon>
        <taxon>Actinomycetes</taxon>
        <taxon>Kitasatosporales</taxon>
        <taxon>Streptomycetaceae</taxon>
        <taxon>Streptomyces</taxon>
    </lineage>
</organism>
<name>A0ABQ3SMI9_9ACTN</name>
<reference evidence="2" key="1">
    <citation type="submission" date="2023-07" db="EMBL/GenBank/DDBJ databases">
        <title>Whole genome shotgun sequence of Streptomyces nojiriensis NBRC 13794.</title>
        <authorList>
            <person name="Komaki H."/>
            <person name="Tamura T."/>
        </authorList>
    </citation>
    <scope>NUCLEOTIDE SEQUENCE [LARGE SCALE GENOMIC DNA]</scope>
    <source>
        <strain evidence="2">NBRC 13794</strain>
    </source>
</reference>
<dbReference type="GeneID" id="95587631"/>
<dbReference type="Proteomes" id="UP000613974">
    <property type="component" value="Unassembled WGS sequence"/>
</dbReference>
<evidence type="ECO:0000313" key="2">
    <source>
        <dbReference type="Proteomes" id="UP000613974"/>
    </source>
</evidence>
<protein>
    <recommendedName>
        <fullName evidence="3">DUF3168 domain-containing protein</fullName>
    </recommendedName>
</protein>
<sequence length="146" mass="15051">MPVSGREVSLAVQKMLSTATTRSCGYGTAPTASSTPTGAQVPYSVLYPLGLTTAGPPYGQADGDARALLQVTSVATTAEQAEWMADRVRAAMLSRKGGSNGAYATDIAIPGCAVLQRALDKEEGVAVAGGIYSYVQRYVVEVTSLS</sequence>
<proteinExistence type="predicted"/>
<accession>A0ABQ3SMI9</accession>
<gene>
    <name evidence="1" type="ORF">Snoj_32640</name>
</gene>
<comment type="caution">
    <text evidence="1">The sequence shown here is derived from an EMBL/GenBank/DDBJ whole genome shotgun (WGS) entry which is preliminary data.</text>
</comment>
<dbReference type="EMBL" id="BNEC01000005">
    <property type="protein sequence ID" value="GHI69346.1"/>
    <property type="molecule type" value="Genomic_DNA"/>
</dbReference>
<evidence type="ECO:0000313" key="1">
    <source>
        <dbReference type="EMBL" id="GHI69346.1"/>
    </source>
</evidence>
<keyword evidence="2" id="KW-1185">Reference proteome</keyword>
<dbReference type="RefSeq" id="WP_189747199.1">
    <property type="nucleotide sequence ID" value="NZ_BMRL01000025.1"/>
</dbReference>